<evidence type="ECO:0000256" key="1">
    <source>
        <dbReference type="SAM" id="MobiDB-lite"/>
    </source>
</evidence>
<organism evidence="2 3">
    <name type="scientific">Lentinula detonsa</name>
    <dbReference type="NCBI Taxonomy" id="2804962"/>
    <lineage>
        <taxon>Eukaryota</taxon>
        <taxon>Fungi</taxon>
        <taxon>Dikarya</taxon>
        <taxon>Basidiomycota</taxon>
        <taxon>Agaricomycotina</taxon>
        <taxon>Agaricomycetes</taxon>
        <taxon>Agaricomycetidae</taxon>
        <taxon>Agaricales</taxon>
        <taxon>Marasmiineae</taxon>
        <taxon>Omphalotaceae</taxon>
        <taxon>Lentinula</taxon>
    </lineage>
</organism>
<reference evidence="2" key="1">
    <citation type="submission" date="2022-08" db="EMBL/GenBank/DDBJ databases">
        <authorList>
            <consortium name="DOE Joint Genome Institute"/>
            <person name="Min B."/>
            <person name="Riley R."/>
            <person name="Sierra-Patev S."/>
            <person name="Naranjo-Ortiz M."/>
            <person name="Looney B."/>
            <person name="Konkel Z."/>
            <person name="Slot J.C."/>
            <person name="Sakamoto Y."/>
            <person name="Steenwyk J.L."/>
            <person name="Rokas A."/>
            <person name="Carro J."/>
            <person name="Camarero S."/>
            <person name="Ferreira P."/>
            <person name="Molpeceres G."/>
            <person name="Ruiz-Duenas F.J."/>
            <person name="Serrano A."/>
            <person name="Henrissat B."/>
            <person name="Drula E."/>
            <person name="Hughes K.W."/>
            <person name="Mata J.L."/>
            <person name="Ishikawa N.K."/>
            <person name="Vargas-Isla R."/>
            <person name="Ushijima S."/>
            <person name="Smith C.A."/>
            <person name="Ahrendt S."/>
            <person name="Andreopoulos W."/>
            <person name="He G."/>
            <person name="Labutti K."/>
            <person name="Lipzen A."/>
            <person name="Ng V."/>
            <person name="Sandor L."/>
            <person name="Barry K."/>
            <person name="Martinez A.T."/>
            <person name="Xiao Y."/>
            <person name="Gibbons J.G."/>
            <person name="Terashima K."/>
            <person name="Hibbett D.S."/>
            <person name="Grigoriev I.V."/>
        </authorList>
    </citation>
    <scope>NUCLEOTIDE SEQUENCE</scope>
    <source>
        <strain evidence="2">TFB7829</strain>
    </source>
</reference>
<proteinExistence type="predicted"/>
<gene>
    <name evidence="2" type="ORF">F5890DRAFT_1601467</name>
</gene>
<feature type="compositionally biased region" description="Acidic residues" evidence="1">
    <location>
        <begin position="1"/>
        <end position="17"/>
    </location>
</feature>
<sequence>MELDEDEGPSALNDDDGSGFMPILSSGDWEDDDTMEEEEHLLYFQAKGTIHDLKVEHRSRKNKTILDQERWEEQMSDLVEAYLDHCYHRRLGHPFEETVKERHTILVWSVFEHSLYDIPVFQCDRLQNASYIRSGFLPFNPLLNKSLVSLQTVELYHHLFMRCPHLGVQPFLRALCDLQGVRFKNNLSVQFSSAYDLYIRLTKSVRSHVTGGVASSRQLGLGLGQSNWILCTSGDLRLPIAGNQLLSPLGVAGPAQFLTTLGSLTPRTVTSQVLTSLDRTTPNWRMLNACPPLDGNNSLKRFERWERKEDGTLLGPTREKPDVQIQLQVKDQLHPLRIGQSDLIVRLVNKNKVECE</sequence>
<dbReference type="AlphaFoldDB" id="A0AA38US43"/>
<feature type="region of interest" description="Disordered" evidence="1">
    <location>
        <begin position="1"/>
        <end position="26"/>
    </location>
</feature>
<accession>A0AA38US43</accession>
<protein>
    <submittedName>
        <fullName evidence="2">Uncharacterized protein</fullName>
    </submittedName>
</protein>
<evidence type="ECO:0000313" key="2">
    <source>
        <dbReference type="EMBL" id="KAJ3983231.1"/>
    </source>
</evidence>
<evidence type="ECO:0000313" key="3">
    <source>
        <dbReference type="Proteomes" id="UP001163850"/>
    </source>
</evidence>
<comment type="caution">
    <text evidence="2">The sequence shown here is derived from an EMBL/GenBank/DDBJ whole genome shotgun (WGS) entry which is preliminary data.</text>
</comment>
<dbReference type="Proteomes" id="UP001163850">
    <property type="component" value="Unassembled WGS sequence"/>
</dbReference>
<dbReference type="EMBL" id="MU802030">
    <property type="protein sequence ID" value="KAJ3983231.1"/>
    <property type="molecule type" value="Genomic_DNA"/>
</dbReference>
<name>A0AA38US43_9AGAR</name>